<dbReference type="EMBL" id="JACGCM010001872">
    <property type="protein sequence ID" value="KAF6147817.1"/>
    <property type="molecule type" value="Genomic_DNA"/>
</dbReference>
<dbReference type="Pfam" id="PF12697">
    <property type="entry name" value="Abhydrolase_6"/>
    <property type="match status" value="1"/>
</dbReference>
<reference evidence="2 3" key="1">
    <citation type="journal article" date="2020" name="IScience">
        <title>Genome Sequencing of the Endangered Kingdonia uniflora (Circaeasteraceae, Ranunculales) Reveals Potential Mechanisms of Evolutionary Specialization.</title>
        <authorList>
            <person name="Sun Y."/>
            <person name="Deng T."/>
            <person name="Zhang A."/>
            <person name="Moore M.J."/>
            <person name="Landis J.B."/>
            <person name="Lin N."/>
            <person name="Zhang H."/>
            <person name="Zhang X."/>
            <person name="Huang J."/>
            <person name="Zhang X."/>
            <person name="Sun H."/>
            <person name="Wang H."/>
        </authorList>
    </citation>
    <scope>NUCLEOTIDE SEQUENCE [LARGE SCALE GENOMIC DNA]</scope>
    <source>
        <strain evidence="2">TB1705</strain>
        <tissue evidence="2">Leaf</tissue>
    </source>
</reference>
<dbReference type="PANTHER" id="PTHR43689">
    <property type="entry name" value="HYDROLASE"/>
    <property type="match status" value="1"/>
</dbReference>
<evidence type="ECO:0000313" key="3">
    <source>
        <dbReference type="Proteomes" id="UP000541444"/>
    </source>
</evidence>
<accession>A0A7J7LYY7</accession>
<dbReference type="AlphaFoldDB" id="A0A7J7LYY7"/>
<comment type="caution">
    <text evidence="2">The sequence shown here is derived from an EMBL/GenBank/DDBJ whole genome shotgun (WGS) entry which is preliminary data.</text>
</comment>
<dbReference type="PANTHER" id="PTHR43689:SF8">
    <property type="entry name" value="ALPHA_BETA-HYDROLASES SUPERFAMILY PROTEIN"/>
    <property type="match status" value="1"/>
</dbReference>
<evidence type="ECO:0000313" key="2">
    <source>
        <dbReference type="EMBL" id="KAF6147817.1"/>
    </source>
</evidence>
<sequence length="274" mass="30417">MEVLARQVGYEVVVFDRPGWGLTSPPRKNVWEENQLPNPYKLKTQVDLLLSFCLEMGLSSVVLVGHDDGAQEFGNPKHVSTPACYSVASNPNSASDFLDLDVVLFLGVSPMVQIRGIVFIGVSLSREVIPAFARILLRTTLGKKHLVWPLLRTEITQVVNQRSWYDVTKLTTEVLNLYKVPLCVEGWDEALHEIGKLSSETFLSTQKVVILLKSLEDLPVLVLVVAGAEDALVSLKYFQVMASKLVNSVSLTVLQGPVLAEVHQRINPWICQVL</sequence>
<evidence type="ECO:0000259" key="1">
    <source>
        <dbReference type="Pfam" id="PF12697"/>
    </source>
</evidence>
<dbReference type="InterPro" id="IPR029058">
    <property type="entry name" value="AB_hydrolase_fold"/>
</dbReference>
<dbReference type="InterPro" id="IPR000073">
    <property type="entry name" value="AB_hydrolase_1"/>
</dbReference>
<protein>
    <recommendedName>
        <fullName evidence="1">AB hydrolase-1 domain-containing protein</fullName>
    </recommendedName>
</protein>
<dbReference type="OrthoDB" id="19657at2759"/>
<dbReference type="SUPFAM" id="SSF53474">
    <property type="entry name" value="alpha/beta-Hydrolases"/>
    <property type="match status" value="1"/>
</dbReference>
<name>A0A7J7LYY7_9MAGN</name>
<proteinExistence type="predicted"/>
<dbReference type="Gene3D" id="3.40.50.1820">
    <property type="entry name" value="alpha/beta hydrolase"/>
    <property type="match status" value="1"/>
</dbReference>
<organism evidence="2 3">
    <name type="scientific">Kingdonia uniflora</name>
    <dbReference type="NCBI Taxonomy" id="39325"/>
    <lineage>
        <taxon>Eukaryota</taxon>
        <taxon>Viridiplantae</taxon>
        <taxon>Streptophyta</taxon>
        <taxon>Embryophyta</taxon>
        <taxon>Tracheophyta</taxon>
        <taxon>Spermatophyta</taxon>
        <taxon>Magnoliopsida</taxon>
        <taxon>Ranunculales</taxon>
        <taxon>Circaeasteraceae</taxon>
        <taxon>Kingdonia</taxon>
    </lineage>
</organism>
<feature type="domain" description="AB hydrolase-1" evidence="1">
    <location>
        <begin position="7"/>
        <end position="243"/>
    </location>
</feature>
<keyword evidence="3" id="KW-1185">Reference proteome</keyword>
<gene>
    <name evidence="2" type="ORF">GIB67_014397</name>
</gene>
<dbReference type="Proteomes" id="UP000541444">
    <property type="component" value="Unassembled WGS sequence"/>
</dbReference>